<organism evidence="1 2">
    <name type="scientific">Pleionea litopenaei</name>
    <dbReference type="NCBI Taxonomy" id="3070815"/>
    <lineage>
        <taxon>Bacteria</taxon>
        <taxon>Pseudomonadati</taxon>
        <taxon>Pseudomonadota</taxon>
        <taxon>Gammaproteobacteria</taxon>
        <taxon>Oceanospirillales</taxon>
        <taxon>Pleioneaceae</taxon>
        <taxon>Pleionea</taxon>
    </lineage>
</organism>
<name>A0AA51RXB4_9GAMM</name>
<accession>A0AA51RXB4</accession>
<reference evidence="1 2" key="1">
    <citation type="submission" date="2023-08" db="EMBL/GenBank/DDBJ databases">
        <title>Pleionea litopenaei sp. nov., isolated from stomach of juvenile Litopenaeus vannamei.</title>
        <authorList>
            <person name="Rho A.M."/>
            <person name="Hwang C.Y."/>
        </authorList>
    </citation>
    <scope>NUCLEOTIDE SEQUENCE [LARGE SCALE GENOMIC DNA]</scope>
    <source>
        <strain evidence="1 2">HL-JVS1</strain>
    </source>
</reference>
<dbReference type="Proteomes" id="UP001239782">
    <property type="component" value="Chromosome"/>
</dbReference>
<keyword evidence="2" id="KW-1185">Reference proteome</keyword>
<dbReference type="KEGG" id="plei:Q9312_09755"/>
<dbReference type="RefSeq" id="WP_309204439.1">
    <property type="nucleotide sequence ID" value="NZ_CP133548.1"/>
</dbReference>
<sequence>MTQAPINEEPRHSHYLLGHEAFRQAAEQDPEFFFHMMGSEQQANAVAQLVERVKSIANDGIDYDLNDFKVQLTQVEQRPTVIIQLPLPQAYIECLYLAVVSQHEFSELQNMEGKEHKISYYTLELMEREDGGSGFAFCTWEGESHFFLAELDADANMLNFVELIKAYIAHQAESANES</sequence>
<evidence type="ECO:0000313" key="1">
    <source>
        <dbReference type="EMBL" id="WMS89174.1"/>
    </source>
</evidence>
<gene>
    <name evidence="1" type="ORF">Q9312_09755</name>
</gene>
<dbReference type="AlphaFoldDB" id="A0AA51RXB4"/>
<proteinExistence type="predicted"/>
<protein>
    <submittedName>
        <fullName evidence="1">Uncharacterized protein</fullName>
    </submittedName>
</protein>
<dbReference type="EMBL" id="CP133548">
    <property type="protein sequence ID" value="WMS89174.1"/>
    <property type="molecule type" value="Genomic_DNA"/>
</dbReference>
<evidence type="ECO:0000313" key="2">
    <source>
        <dbReference type="Proteomes" id="UP001239782"/>
    </source>
</evidence>